<gene>
    <name evidence="3" type="ORF">SAVMC3_57240</name>
</gene>
<evidence type="ECO:0000313" key="3">
    <source>
        <dbReference type="EMBL" id="BBJ53095.1"/>
    </source>
</evidence>
<dbReference type="AlphaFoldDB" id="A0A499VF27"/>
<dbReference type="SUPFAM" id="SSF56601">
    <property type="entry name" value="beta-lactamase/transpeptidase-like"/>
    <property type="match status" value="1"/>
</dbReference>
<protein>
    <recommendedName>
        <fullName evidence="2">Beta-lactamase-related domain-containing protein</fullName>
    </recommendedName>
</protein>
<feature type="region of interest" description="Disordered" evidence="1">
    <location>
        <begin position="174"/>
        <end position="211"/>
    </location>
</feature>
<feature type="domain" description="Beta-lactamase-related" evidence="2">
    <location>
        <begin position="56"/>
        <end position="156"/>
    </location>
</feature>
<name>A0A499VF27_STRAX</name>
<evidence type="ECO:0000256" key="1">
    <source>
        <dbReference type="SAM" id="MobiDB-lite"/>
    </source>
</evidence>
<dbReference type="InterPro" id="IPR050491">
    <property type="entry name" value="AmpC-like"/>
</dbReference>
<dbReference type="PANTHER" id="PTHR46825:SF7">
    <property type="entry name" value="D-ALANYL-D-ALANINE CARBOXYPEPTIDASE"/>
    <property type="match status" value="1"/>
</dbReference>
<reference evidence="3" key="1">
    <citation type="submission" date="2019-04" db="EMBL/GenBank/DDBJ databases">
        <title>Draft genome sequences of Streptomyces avermitilis MC3.</title>
        <authorList>
            <person name="Komaki H."/>
            <person name="Tamura T."/>
            <person name="Hosoyama A."/>
        </authorList>
    </citation>
    <scope>NUCLEOTIDE SEQUENCE</scope>
    <source>
        <strain evidence="3">MC3</strain>
    </source>
</reference>
<evidence type="ECO:0000259" key="2">
    <source>
        <dbReference type="Pfam" id="PF00144"/>
    </source>
</evidence>
<dbReference type="InterPro" id="IPR001466">
    <property type="entry name" value="Beta-lactam-related"/>
</dbReference>
<dbReference type="PANTHER" id="PTHR46825">
    <property type="entry name" value="D-ALANYL-D-ALANINE-CARBOXYPEPTIDASE/ENDOPEPTIDASE AMPH"/>
    <property type="match status" value="1"/>
</dbReference>
<sequence length="211" mass="21806">MMGRYTEGPPMPKPRTARTPRTLLAIPVSLALLGFAPGGFQAPTTPATDALLPLLVTRGGAPAAALLAREESGIRFARAGRGIDRADHFRAGSITKTFIATVVLQLAAEHRLSLSDSVEDHLPGLVRGAGHDGRAVTLRALLTHTSGLADFTADTAGTVPVTPLQAVRIALTHPRPTAAASPTPTPTTSCSAWSSSRSPATRTPSRPSAAS</sequence>
<dbReference type="Gene3D" id="3.40.710.10">
    <property type="entry name" value="DD-peptidase/beta-lactamase superfamily"/>
    <property type="match status" value="1"/>
</dbReference>
<dbReference type="InterPro" id="IPR012338">
    <property type="entry name" value="Beta-lactam/transpept-like"/>
</dbReference>
<proteinExistence type="predicted"/>
<accession>A0A499VF27</accession>
<dbReference type="EMBL" id="AP019621">
    <property type="protein sequence ID" value="BBJ53095.1"/>
    <property type="molecule type" value="Genomic_DNA"/>
</dbReference>
<dbReference type="Pfam" id="PF00144">
    <property type="entry name" value="Beta-lactamase"/>
    <property type="match status" value="1"/>
</dbReference>
<organism evidence="3">
    <name type="scientific">Streptomyces avermitilis</name>
    <dbReference type="NCBI Taxonomy" id="33903"/>
    <lineage>
        <taxon>Bacteria</taxon>
        <taxon>Bacillati</taxon>
        <taxon>Actinomycetota</taxon>
        <taxon>Actinomycetes</taxon>
        <taxon>Kitasatosporales</taxon>
        <taxon>Streptomycetaceae</taxon>
        <taxon>Streptomyces</taxon>
    </lineage>
</organism>